<dbReference type="GO" id="GO:0005737">
    <property type="term" value="C:cytoplasm"/>
    <property type="evidence" value="ECO:0007669"/>
    <property type="project" value="TreeGrafter"/>
</dbReference>
<reference evidence="5" key="1">
    <citation type="submission" date="2017-02" db="UniProtKB">
        <authorList>
            <consortium name="WormBaseParasite"/>
        </authorList>
    </citation>
    <scope>IDENTIFICATION</scope>
</reference>
<dbReference type="GO" id="GO:0007411">
    <property type="term" value="P:axon guidance"/>
    <property type="evidence" value="ECO:0007669"/>
    <property type="project" value="TreeGrafter"/>
</dbReference>
<dbReference type="Proteomes" id="UP000274429">
    <property type="component" value="Unassembled WGS sequence"/>
</dbReference>
<reference evidence="3 4" key="2">
    <citation type="submission" date="2018-11" db="EMBL/GenBank/DDBJ databases">
        <authorList>
            <consortium name="Pathogen Informatics"/>
        </authorList>
    </citation>
    <scope>NUCLEOTIDE SEQUENCE [LARGE SCALE GENOMIC DNA]</scope>
</reference>
<sequence>MGAAHSQHSASVRVSPVCGYSKHTANTGTKSITIHSEGPSTEGTRVTTGSEPHLASTSVRSIYKQAGSNLNSRWNSRRKDFAFRTETSRLSVNGGGVHDCVPLDNSTWTRSSSKKKVRPRTLKQTSHNSTNSSYIADCSPDRSAVAQSDLNVSGRDSFVATNEPQIRVGLNRLFSTDTTFSINEHLNNFQSHSRCDLLDYADRRSNLSEMDPASSRLVQRRHLSELCLHLDGLNNGNNNNSHHIPITLRSPRQSHLPLAQCIVPTYDFGTQTTEVGPFTRMATTTTSMYAPKSKIKSPSCQVTPAHSALCTNHLVAPQLSRSPLSSEAELLSPDNDEGNDALDNYHDYVNLPQSRSRSVKMHKKQQQHQPPIEVKTKADEVNEDPGRIPLPIRRLSKSRWRIVSRGKNLTKSISCYALKFFGQQNRSYEASDQLLIGASQCVLPMPSQRPPPPPRPPTLAMLKRGRVDGLVVQRDTPNPSSDDLGQTLQRVLCLGQSEEMDSAPKLSHIVSLQAKMNRSLSAFGKEEAVNPRRHAVRRSTFQHSIKDGLRRDKLQILQTTSTKELLHCLSIFILRHCDKLCEPNAVDSPLYPEEIIAWIRDIDRALIQQGWTDVPFLSPANVVFLFIMIKGFVDSSITCSRELHSLVMVCLYLSYGYMGNEISYPLKPFLNAEILYSMLHENDSQRFRSMTTADAMSSRNPKVVNRFRDAFWETCVRVLKCKSKDMLQLNSDAIFFTQSIAELRSYANSSEQKSTTPSA</sequence>
<keyword evidence="4" id="KW-1185">Reference proteome</keyword>
<dbReference type="EMBL" id="UYWX01002634">
    <property type="protein sequence ID" value="VDM22869.1"/>
    <property type="molecule type" value="Genomic_DNA"/>
</dbReference>
<evidence type="ECO:0000256" key="1">
    <source>
        <dbReference type="ARBA" id="ARBA00010175"/>
    </source>
</evidence>
<evidence type="ECO:0000256" key="2">
    <source>
        <dbReference type="SAM" id="MobiDB-lite"/>
    </source>
</evidence>
<protein>
    <submittedName>
        <fullName evidence="5">Cyclin-dependent kinase 5 activator</fullName>
    </submittedName>
</protein>
<feature type="region of interest" description="Disordered" evidence="2">
    <location>
        <begin position="23"/>
        <end position="53"/>
    </location>
</feature>
<gene>
    <name evidence="3" type="ORF">TTAC_LOCUS3557</name>
</gene>
<evidence type="ECO:0000313" key="4">
    <source>
        <dbReference type="Proteomes" id="UP000274429"/>
    </source>
</evidence>
<dbReference type="AlphaFoldDB" id="A0A0R3WS32"/>
<name>A0A0R3WS32_HYDTA</name>
<evidence type="ECO:0000313" key="3">
    <source>
        <dbReference type="EMBL" id="VDM22869.1"/>
    </source>
</evidence>
<dbReference type="GO" id="GO:0016533">
    <property type="term" value="C:protein kinase 5 complex"/>
    <property type="evidence" value="ECO:0007669"/>
    <property type="project" value="InterPro"/>
</dbReference>
<dbReference type="GO" id="GO:0061575">
    <property type="term" value="F:cyclin-dependent protein serine/threonine kinase activator activity"/>
    <property type="evidence" value="ECO:0007669"/>
    <property type="project" value="InterPro"/>
</dbReference>
<dbReference type="InterPro" id="IPR004944">
    <property type="entry name" value="CDK5_activator"/>
</dbReference>
<dbReference type="STRING" id="6205.A0A0R3WS32"/>
<dbReference type="PANTHER" id="PTHR23401:SF0">
    <property type="entry name" value="CYCLIN-DEPENDENT KINASE 5 ACTIVATOR"/>
    <property type="match status" value="1"/>
</dbReference>
<dbReference type="OrthoDB" id="7676799at2759"/>
<dbReference type="GO" id="GO:0030426">
    <property type="term" value="C:growth cone"/>
    <property type="evidence" value="ECO:0007669"/>
    <property type="project" value="TreeGrafter"/>
</dbReference>
<dbReference type="PANTHER" id="PTHR23401">
    <property type="entry name" value="CYCLIN DEPENDANT KINASE-5 ACTIVATOR"/>
    <property type="match status" value="1"/>
</dbReference>
<feature type="region of interest" description="Disordered" evidence="2">
    <location>
        <begin position="105"/>
        <end position="133"/>
    </location>
</feature>
<dbReference type="SUPFAM" id="SSF47954">
    <property type="entry name" value="Cyclin-like"/>
    <property type="match status" value="2"/>
</dbReference>
<accession>A0A0R3WS32</accession>
<dbReference type="InterPro" id="IPR036915">
    <property type="entry name" value="Cyclin-like_sf"/>
</dbReference>
<comment type="similarity">
    <text evidence="1">Belongs to the cyclin-dependent kinase 5 activator family.</text>
</comment>
<dbReference type="WBParaSite" id="TTAC_0000357201-mRNA-1">
    <property type="protein sequence ID" value="TTAC_0000357201-mRNA-1"/>
    <property type="gene ID" value="TTAC_0000357201"/>
</dbReference>
<dbReference type="Pfam" id="PF03261">
    <property type="entry name" value="CDK5_activator"/>
    <property type="match status" value="2"/>
</dbReference>
<dbReference type="Gene3D" id="1.10.472.10">
    <property type="entry name" value="Cyclin-like"/>
    <property type="match status" value="1"/>
</dbReference>
<feature type="compositionally biased region" description="Basic residues" evidence="2">
    <location>
        <begin position="112"/>
        <end position="121"/>
    </location>
</feature>
<evidence type="ECO:0000313" key="5">
    <source>
        <dbReference type="WBParaSite" id="TTAC_0000357201-mRNA-1"/>
    </source>
</evidence>
<dbReference type="GO" id="GO:0019901">
    <property type="term" value="F:protein kinase binding"/>
    <property type="evidence" value="ECO:0007669"/>
    <property type="project" value="TreeGrafter"/>
</dbReference>
<feature type="compositionally biased region" description="Polar residues" evidence="2">
    <location>
        <begin position="122"/>
        <end position="133"/>
    </location>
</feature>
<organism evidence="5">
    <name type="scientific">Hydatigena taeniaeformis</name>
    <name type="common">Feline tapeworm</name>
    <name type="synonym">Taenia taeniaeformis</name>
    <dbReference type="NCBI Taxonomy" id="6205"/>
    <lineage>
        <taxon>Eukaryota</taxon>
        <taxon>Metazoa</taxon>
        <taxon>Spiralia</taxon>
        <taxon>Lophotrochozoa</taxon>
        <taxon>Platyhelminthes</taxon>
        <taxon>Cestoda</taxon>
        <taxon>Eucestoda</taxon>
        <taxon>Cyclophyllidea</taxon>
        <taxon>Taeniidae</taxon>
        <taxon>Hydatigera</taxon>
    </lineage>
</organism>
<proteinExistence type="inferred from homology"/>